<reference evidence="1 2" key="1">
    <citation type="submission" date="2020-08" db="EMBL/GenBank/DDBJ databases">
        <title>Genomic Encyclopedia of Type Strains, Phase IV (KMG-IV): sequencing the most valuable type-strain genomes for metagenomic binning, comparative biology and taxonomic classification.</title>
        <authorList>
            <person name="Goeker M."/>
        </authorList>
    </citation>
    <scope>NUCLEOTIDE SEQUENCE [LARGE SCALE GENOMIC DNA]</scope>
    <source>
        <strain evidence="1 2">DSM 17328</strain>
    </source>
</reference>
<dbReference type="InterPro" id="IPR027600">
    <property type="entry name" value="HprK-rel_A"/>
</dbReference>
<sequence>MTPDRWPARTLRIGPASFHLRSPFRRTIDEVNALYRDYPAETADGIYDYAVSAVPSSPLRRWVKPNIRLECDFEPFDTLPLPVELGMLGLEMGMNLQMAVGYRRHVVVHAASSANGGKAALLIGDSGAGKSTLSALLAYRKGWRHLGDEFALLDLHAPLLHPFPRPISLKNASIGAMEARAPADRFGPVLEGTVKGTIRHLLPPAAAIDAMETPAEIALVVAPHFRENAAPAWRPMTRTETYVRLAASSTNQALMGEAGFEAVWRCLAHAPAFDIMYGSSDDALELFETLWRKVTG</sequence>
<dbReference type="Gene3D" id="3.40.50.300">
    <property type="entry name" value="P-loop containing nucleotide triphosphate hydrolases"/>
    <property type="match status" value="1"/>
</dbReference>
<dbReference type="EMBL" id="JACHNZ010000031">
    <property type="protein sequence ID" value="MBB4633001.1"/>
    <property type="molecule type" value="Genomic_DNA"/>
</dbReference>
<name>A0A7W7B2Z2_9SPHN</name>
<dbReference type="SUPFAM" id="SSF53795">
    <property type="entry name" value="PEP carboxykinase-like"/>
    <property type="match status" value="1"/>
</dbReference>
<organism evidence="1 2">
    <name type="scientific">Sphingosinicella soli</name>
    <dbReference type="NCBI Taxonomy" id="333708"/>
    <lineage>
        <taxon>Bacteria</taxon>
        <taxon>Pseudomonadati</taxon>
        <taxon>Pseudomonadota</taxon>
        <taxon>Alphaproteobacteria</taxon>
        <taxon>Sphingomonadales</taxon>
        <taxon>Sphingosinicellaceae</taxon>
        <taxon>Sphingosinicella</taxon>
    </lineage>
</organism>
<comment type="caution">
    <text evidence="1">The sequence shown here is derived from an EMBL/GenBank/DDBJ whole genome shotgun (WGS) entry which is preliminary data.</text>
</comment>
<dbReference type="GO" id="GO:0016301">
    <property type="term" value="F:kinase activity"/>
    <property type="evidence" value="ECO:0007669"/>
    <property type="project" value="UniProtKB-KW"/>
</dbReference>
<dbReference type="NCBIfam" id="TIGR04352">
    <property type="entry name" value="HprK_rel_A"/>
    <property type="match status" value="1"/>
</dbReference>
<keyword evidence="1" id="KW-0418">Kinase</keyword>
<dbReference type="Proteomes" id="UP000566324">
    <property type="component" value="Unassembled WGS sequence"/>
</dbReference>
<gene>
    <name evidence="1" type="ORF">GGQ98_002630</name>
</gene>
<protein>
    <submittedName>
        <fullName evidence="1">HprK-related kinase A</fullName>
    </submittedName>
</protein>
<dbReference type="RefSeq" id="WP_184070194.1">
    <property type="nucleotide sequence ID" value="NZ_JACHNZ010000031.1"/>
</dbReference>
<evidence type="ECO:0000313" key="2">
    <source>
        <dbReference type="Proteomes" id="UP000566324"/>
    </source>
</evidence>
<keyword evidence="1" id="KW-0808">Transferase</keyword>
<accession>A0A7W7B2Z2</accession>
<keyword evidence="2" id="KW-1185">Reference proteome</keyword>
<dbReference type="InterPro" id="IPR027417">
    <property type="entry name" value="P-loop_NTPase"/>
</dbReference>
<evidence type="ECO:0000313" key="1">
    <source>
        <dbReference type="EMBL" id="MBB4633001.1"/>
    </source>
</evidence>
<proteinExistence type="predicted"/>
<dbReference type="AlphaFoldDB" id="A0A7W7B2Z2"/>